<dbReference type="Proteomes" id="UP001189429">
    <property type="component" value="Unassembled WGS sequence"/>
</dbReference>
<feature type="region of interest" description="Disordered" evidence="1">
    <location>
        <begin position="124"/>
        <end position="146"/>
    </location>
</feature>
<sequence>MRSSESRNEMDAGSLSEPVMFRNLFLEWLRGLRLDEGGAGSAPKLASAGSVQRHVFVKHSSSFQQRYAVMPKRLTQLHRPAVVDVAQRTLEFLEVNDGSDGVVRSPARARLEALLKRLGVMPQMPRQKAAEGEAPRPPTVSAEASLTAATRSTPMPLEELFCQDHLVLVTAVVAAFAPLYAHGILRGVEHSCGVPGPPIEYRAPAALDHGAGAAEPAAVQVRQAPAVVVPAEPQYARLQSMVLREAEELGNPRDCFCVPQ</sequence>
<dbReference type="EMBL" id="CAUYUJ010014993">
    <property type="protein sequence ID" value="CAK0848616.1"/>
    <property type="molecule type" value="Genomic_DNA"/>
</dbReference>
<protein>
    <submittedName>
        <fullName evidence="2">Uncharacterized protein</fullName>
    </submittedName>
</protein>
<feature type="non-terminal residue" evidence="2">
    <location>
        <position position="260"/>
    </location>
</feature>
<proteinExistence type="predicted"/>
<keyword evidence="3" id="KW-1185">Reference proteome</keyword>
<evidence type="ECO:0000313" key="2">
    <source>
        <dbReference type="EMBL" id="CAK0848616.1"/>
    </source>
</evidence>
<organism evidence="2 3">
    <name type="scientific">Prorocentrum cordatum</name>
    <dbReference type="NCBI Taxonomy" id="2364126"/>
    <lineage>
        <taxon>Eukaryota</taxon>
        <taxon>Sar</taxon>
        <taxon>Alveolata</taxon>
        <taxon>Dinophyceae</taxon>
        <taxon>Prorocentrales</taxon>
        <taxon>Prorocentraceae</taxon>
        <taxon>Prorocentrum</taxon>
    </lineage>
</organism>
<evidence type="ECO:0000256" key="1">
    <source>
        <dbReference type="SAM" id="MobiDB-lite"/>
    </source>
</evidence>
<reference evidence="2" key="1">
    <citation type="submission" date="2023-10" db="EMBL/GenBank/DDBJ databases">
        <authorList>
            <person name="Chen Y."/>
            <person name="Shah S."/>
            <person name="Dougan E. K."/>
            <person name="Thang M."/>
            <person name="Chan C."/>
        </authorList>
    </citation>
    <scope>NUCLEOTIDE SEQUENCE [LARGE SCALE GENOMIC DNA]</scope>
</reference>
<gene>
    <name evidence="2" type="ORF">PCOR1329_LOCUS41508</name>
</gene>
<evidence type="ECO:0000313" key="3">
    <source>
        <dbReference type="Proteomes" id="UP001189429"/>
    </source>
</evidence>
<accession>A0ABN9TS32</accession>
<comment type="caution">
    <text evidence="2">The sequence shown here is derived from an EMBL/GenBank/DDBJ whole genome shotgun (WGS) entry which is preliminary data.</text>
</comment>
<name>A0ABN9TS32_9DINO</name>